<dbReference type="EMBL" id="GBHO01002625">
    <property type="protein sequence ID" value="JAG40979.1"/>
    <property type="molecule type" value="Transcribed_RNA"/>
</dbReference>
<reference evidence="11" key="2">
    <citation type="submission" date="2014-07" db="EMBL/GenBank/DDBJ databases">
        <authorList>
            <person name="Hull J."/>
        </authorList>
    </citation>
    <scope>NUCLEOTIDE SEQUENCE</scope>
</reference>
<evidence type="ECO:0000313" key="11">
    <source>
        <dbReference type="EMBL" id="JAG35003.1"/>
    </source>
</evidence>
<dbReference type="EMBL" id="GBRD01009873">
    <property type="protein sequence ID" value="JAG55951.1"/>
    <property type="molecule type" value="Transcribed_RNA"/>
</dbReference>
<organism evidence="11">
    <name type="scientific">Lygus hesperus</name>
    <name type="common">Western plant bug</name>
    <dbReference type="NCBI Taxonomy" id="30085"/>
    <lineage>
        <taxon>Eukaryota</taxon>
        <taxon>Metazoa</taxon>
        <taxon>Ecdysozoa</taxon>
        <taxon>Arthropoda</taxon>
        <taxon>Hexapoda</taxon>
        <taxon>Insecta</taxon>
        <taxon>Pterygota</taxon>
        <taxon>Neoptera</taxon>
        <taxon>Paraneoptera</taxon>
        <taxon>Hemiptera</taxon>
        <taxon>Heteroptera</taxon>
        <taxon>Panheteroptera</taxon>
        <taxon>Cimicomorpha</taxon>
        <taxon>Miridae</taxon>
        <taxon>Mirini</taxon>
        <taxon>Lygus</taxon>
    </lineage>
</organism>
<evidence type="ECO:0000256" key="3">
    <source>
        <dbReference type="ARBA" id="ARBA00022741"/>
    </source>
</evidence>
<dbReference type="AlphaFoldDB" id="A0A0A9YV78"/>
<evidence type="ECO:0000256" key="1">
    <source>
        <dbReference type="ARBA" id="ARBA00012831"/>
    </source>
</evidence>
<dbReference type="FunFam" id="3.30.930.10:FF:000042">
    <property type="entry name" value="probable proline--tRNA ligase, mitochondrial"/>
    <property type="match status" value="1"/>
</dbReference>
<dbReference type="InterPro" id="IPR004154">
    <property type="entry name" value="Anticodon-bd"/>
</dbReference>
<gene>
    <name evidence="11" type="primary">PARS2_1</name>
    <name evidence="12" type="synonym">PARS2_0</name>
    <name evidence="11" type="ORF">CM83_95706</name>
    <name evidence="12" type="ORF">CM83_95708</name>
    <name evidence="15" type="ORF">g.87599</name>
    <name evidence="14" type="ORF">g.87602</name>
</gene>
<comment type="catalytic activity">
    <reaction evidence="8">
        <text>tRNA(Pro) + L-proline + ATP = L-prolyl-tRNA(Pro) + AMP + diphosphate</text>
        <dbReference type="Rhea" id="RHEA:14305"/>
        <dbReference type="Rhea" id="RHEA-COMP:9700"/>
        <dbReference type="Rhea" id="RHEA-COMP:9702"/>
        <dbReference type="ChEBI" id="CHEBI:30616"/>
        <dbReference type="ChEBI" id="CHEBI:33019"/>
        <dbReference type="ChEBI" id="CHEBI:60039"/>
        <dbReference type="ChEBI" id="CHEBI:78442"/>
        <dbReference type="ChEBI" id="CHEBI:78532"/>
        <dbReference type="ChEBI" id="CHEBI:456215"/>
        <dbReference type="EC" id="6.1.1.15"/>
    </reaction>
</comment>
<dbReference type="SUPFAM" id="SSF52954">
    <property type="entry name" value="Class II aaRS ABD-related"/>
    <property type="match status" value="1"/>
</dbReference>
<evidence type="ECO:0000313" key="14">
    <source>
        <dbReference type="EMBL" id="JAQ03903.1"/>
    </source>
</evidence>
<reference evidence="14" key="4">
    <citation type="journal article" date="2016" name="Gigascience">
        <title>De novo construction of an expanded transcriptome assembly for the western tarnished plant bug, Lygus hesperus.</title>
        <authorList>
            <person name="Tassone E.E."/>
            <person name="Geib S.M."/>
            <person name="Hall B."/>
            <person name="Fabrick J.A."/>
            <person name="Brent C.S."/>
            <person name="Hull J.J."/>
        </authorList>
    </citation>
    <scope>NUCLEOTIDE SEQUENCE</scope>
</reference>
<keyword evidence="3" id="KW-0547">Nucleotide-binding</keyword>
<protein>
    <recommendedName>
        <fullName evidence="9">Probable proline--tRNA ligase, mitochondrial</fullName>
        <ecNumber evidence="1">6.1.1.15</ecNumber>
    </recommendedName>
    <alternativeName>
        <fullName evidence="7">Prolyl-tRNA synthetase</fullName>
    </alternativeName>
</protein>
<sequence length="456" mass="51535">MRLSRLNFQSLKTNLMSKIFQPLTVAPKDSPVDESSQMSKSQKLMLDMGIIRQSQNGMFHVLPLGLRAMNKLKNLVDSHMQKLGAQEVSIPLIVDSALWKKSGRWDKAGDEVFKLKDRHDKELILNPTHEESAAELLASIPQLSHHQLPLLLYQTSTKFRDEMRPRCGLIRGREFIMKDLYSFDESIERARRTYDEVSAAYYNIFNELQLEAIRVEADTGEIGGLESHEYHISCDIGEDTLRICSNCSHATNSPTESCEVCKTTEFRKITALEVGHTFLLGDRYTSPLRAVYTDKNQETKPLIMSSYGLGLSRILAACIESLSTESNINWPYAIAPYKIVIIPAKEGSNEYSAATKIMAELYETLNQIPHLKEDIVIDDRNKLTIGKRVVHSQRTGYPYILVVGRKCLQDPPEIEIIEQAPNAAPFTHSLPFPELVDYFTRRVQGSNGDDAIKANA</sequence>
<dbReference type="Pfam" id="PF03129">
    <property type="entry name" value="HGTP_anticodon"/>
    <property type="match status" value="1"/>
</dbReference>
<evidence type="ECO:0000313" key="15">
    <source>
        <dbReference type="EMBL" id="JAQ16088.1"/>
    </source>
</evidence>
<keyword evidence="2 11" id="KW-0436">Ligase</keyword>
<name>A0A0A9YV78_LYGHE</name>
<evidence type="ECO:0000256" key="6">
    <source>
        <dbReference type="ARBA" id="ARBA00023146"/>
    </source>
</evidence>
<dbReference type="EMBL" id="GBHO01008601">
    <property type="protein sequence ID" value="JAG35003.1"/>
    <property type="molecule type" value="Transcribed_RNA"/>
</dbReference>
<dbReference type="InterPro" id="IPR033730">
    <property type="entry name" value="ProRS_core_prok"/>
</dbReference>
<evidence type="ECO:0000313" key="13">
    <source>
        <dbReference type="EMBL" id="JAG55951.1"/>
    </source>
</evidence>
<dbReference type="InterPro" id="IPR045864">
    <property type="entry name" value="aa-tRNA-synth_II/BPL/LPL"/>
</dbReference>
<dbReference type="GO" id="GO:0006433">
    <property type="term" value="P:prolyl-tRNA aminoacylation"/>
    <property type="evidence" value="ECO:0007669"/>
    <property type="project" value="InterPro"/>
</dbReference>
<proteinExistence type="predicted"/>
<dbReference type="PANTHER" id="PTHR42753:SF10">
    <property type="entry name" value="PROLINE--TRNA LIGASE, MITOCHONDRIAL-RELATED"/>
    <property type="match status" value="1"/>
</dbReference>
<dbReference type="EMBL" id="GDHC01014726">
    <property type="protein sequence ID" value="JAQ03903.1"/>
    <property type="molecule type" value="Transcribed_RNA"/>
</dbReference>
<reference evidence="11" key="1">
    <citation type="journal article" date="2014" name="PLoS ONE">
        <title>Transcriptome-Based Identification of ABC Transporters in the Western Tarnished Plant Bug Lygus hesperus.</title>
        <authorList>
            <person name="Hull J.J."/>
            <person name="Chaney K."/>
            <person name="Geib S.M."/>
            <person name="Fabrick J.A."/>
            <person name="Brent C.S."/>
            <person name="Walsh D."/>
            <person name="Lavine L.C."/>
        </authorList>
    </citation>
    <scope>NUCLEOTIDE SEQUENCE</scope>
</reference>
<feature type="domain" description="Aminoacyl-transfer RNA synthetases class-II family profile" evidence="10">
    <location>
        <begin position="33"/>
        <end position="343"/>
    </location>
</feature>
<dbReference type="CDD" id="cd00779">
    <property type="entry name" value="ProRS_core_prok"/>
    <property type="match status" value="1"/>
</dbReference>
<dbReference type="PROSITE" id="PS50862">
    <property type="entry name" value="AA_TRNA_LIGASE_II"/>
    <property type="match status" value="1"/>
</dbReference>
<dbReference type="InterPro" id="IPR036621">
    <property type="entry name" value="Anticodon-bd_dom_sf"/>
</dbReference>
<evidence type="ECO:0000259" key="10">
    <source>
        <dbReference type="PROSITE" id="PS50862"/>
    </source>
</evidence>
<dbReference type="EC" id="6.1.1.15" evidence="1"/>
<dbReference type="InterPro" id="IPR006195">
    <property type="entry name" value="aa-tRNA-synth_II"/>
</dbReference>
<dbReference type="GO" id="GO:0005524">
    <property type="term" value="F:ATP binding"/>
    <property type="evidence" value="ECO:0007669"/>
    <property type="project" value="UniProtKB-KW"/>
</dbReference>
<dbReference type="PRINTS" id="PR01046">
    <property type="entry name" value="TRNASYNTHPRO"/>
</dbReference>
<evidence type="ECO:0000256" key="4">
    <source>
        <dbReference type="ARBA" id="ARBA00022840"/>
    </source>
</evidence>
<dbReference type="Pfam" id="PF00587">
    <property type="entry name" value="tRNA-synt_2b"/>
    <property type="match status" value="1"/>
</dbReference>
<dbReference type="InterPro" id="IPR050062">
    <property type="entry name" value="Pro-tRNA_synthetase"/>
</dbReference>
<evidence type="ECO:0000256" key="5">
    <source>
        <dbReference type="ARBA" id="ARBA00022917"/>
    </source>
</evidence>
<evidence type="ECO:0000256" key="7">
    <source>
        <dbReference type="ARBA" id="ARBA00029731"/>
    </source>
</evidence>
<keyword evidence="4" id="KW-0067">ATP-binding</keyword>
<evidence type="ECO:0000256" key="9">
    <source>
        <dbReference type="ARBA" id="ARBA00071545"/>
    </source>
</evidence>
<dbReference type="InterPro" id="IPR002316">
    <property type="entry name" value="Pro-tRNA-ligase_IIa"/>
</dbReference>
<accession>A0A0A9YV78</accession>
<evidence type="ECO:0000256" key="8">
    <source>
        <dbReference type="ARBA" id="ARBA00047671"/>
    </source>
</evidence>
<dbReference type="GO" id="GO:0005739">
    <property type="term" value="C:mitochondrion"/>
    <property type="evidence" value="ECO:0007669"/>
    <property type="project" value="TreeGrafter"/>
</dbReference>
<dbReference type="Gene3D" id="3.40.50.800">
    <property type="entry name" value="Anticodon-binding domain"/>
    <property type="match status" value="1"/>
</dbReference>
<dbReference type="GO" id="GO:0004827">
    <property type="term" value="F:proline-tRNA ligase activity"/>
    <property type="evidence" value="ECO:0007669"/>
    <property type="project" value="UniProtKB-EC"/>
</dbReference>
<dbReference type="Gene3D" id="3.30.930.10">
    <property type="entry name" value="Bira Bifunctional Protein, Domain 2"/>
    <property type="match status" value="1"/>
</dbReference>
<reference evidence="13" key="3">
    <citation type="submission" date="2014-09" db="EMBL/GenBank/DDBJ databases">
        <authorList>
            <person name="Magalhaes I.L.F."/>
            <person name="Oliveira U."/>
            <person name="Santos F.R."/>
            <person name="Vidigal T.H.D.A."/>
            <person name="Brescovit A.D."/>
            <person name="Santos A.J."/>
        </authorList>
    </citation>
    <scope>NUCLEOTIDE SEQUENCE</scope>
</reference>
<evidence type="ECO:0000313" key="12">
    <source>
        <dbReference type="EMBL" id="JAG40979.1"/>
    </source>
</evidence>
<dbReference type="EMBL" id="GDHC01002541">
    <property type="protein sequence ID" value="JAQ16088.1"/>
    <property type="molecule type" value="Transcribed_RNA"/>
</dbReference>
<keyword evidence="5" id="KW-0648">Protein biosynthesis</keyword>
<dbReference type="SUPFAM" id="SSF55681">
    <property type="entry name" value="Class II aaRS and biotin synthetases"/>
    <property type="match status" value="1"/>
</dbReference>
<evidence type="ECO:0000256" key="2">
    <source>
        <dbReference type="ARBA" id="ARBA00022598"/>
    </source>
</evidence>
<dbReference type="InterPro" id="IPR002314">
    <property type="entry name" value="aa-tRNA-synt_IIb"/>
</dbReference>
<keyword evidence="6" id="KW-0030">Aminoacyl-tRNA synthetase</keyword>
<dbReference type="PANTHER" id="PTHR42753">
    <property type="entry name" value="MITOCHONDRIAL RIBOSOME PROTEIN L39/PROLYL-TRNA LIGASE FAMILY MEMBER"/>
    <property type="match status" value="1"/>
</dbReference>